<dbReference type="PANTHER" id="PTHR15362:SF4">
    <property type="entry name" value="CDP-DIACYLGLYCEROL--INOSITOL 3-PHOSPHATIDYLTRANSFERASE"/>
    <property type="match status" value="1"/>
</dbReference>
<sequence length="371" mass="40914">MSISSIVPPRRTPDSCRTRKAKLQVPANTFTMSLRQTRRQAVQAAAVAIAQPPGAAVNEVKQQTPVNAIGSRSAAADGSGAAPRENIFLFWPNIIGYSRIVLAVASLYYMPLHPRTCSLLYSISCLLDALDGYAARAFEQSTRFGAVLDMVTDRCTTSCLLVFLSCAFPRWTIVFQMLLSLDFSSHYIHMYATLAMGGSETSHKNVDKSRSWLLNLYYTNKTVLFVFCALNELFFIGLYLLSFSSPLLSPSLLSSVSNTDVAQIQAGAQVNTSLLSQIFPNPYSAAALELARANKMDSFWPWVITGISFPVMAMKQFINMVQAVKANYNPTRQRGMESAQWGGAQADHLYQAFGVRRHLPSLLICVILQHA</sequence>
<dbReference type="STRING" id="1213857.A0A484FZK9"/>
<dbReference type="AlphaFoldDB" id="A0A484FZK9"/>
<feature type="transmembrane region" description="Helical" evidence="9">
    <location>
        <begin position="299"/>
        <end position="318"/>
    </location>
</feature>
<name>A0A484FZK9_COLOR</name>
<dbReference type="Gene3D" id="1.20.120.1760">
    <property type="match status" value="1"/>
</dbReference>
<dbReference type="Proteomes" id="UP000014480">
    <property type="component" value="Unassembled WGS sequence"/>
</dbReference>
<comment type="subcellular location">
    <subcellularLocation>
        <location evidence="1">Membrane</location>
        <topology evidence="1">Multi-pass membrane protein</topology>
    </subcellularLocation>
</comment>
<evidence type="ECO:0000256" key="7">
    <source>
        <dbReference type="ARBA" id="ARBA00023264"/>
    </source>
</evidence>
<gene>
    <name evidence="10" type="primary">pis1</name>
    <name evidence="10" type="ORF">Cob_v004111</name>
</gene>
<keyword evidence="5" id="KW-0443">Lipid metabolism</keyword>
<dbReference type="Pfam" id="PF01066">
    <property type="entry name" value="CDP-OH_P_transf"/>
    <property type="match status" value="1"/>
</dbReference>
<dbReference type="InterPro" id="IPR043130">
    <property type="entry name" value="CDP-OH_PTrfase_TM_dom"/>
</dbReference>
<dbReference type="GO" id="GO:0005794">
    <property type="term" value="C:Golgi apparatus"/>
    <property type="evidence" value="ECO:0007669"/>
    <property type="project" value="TreeGrafter"/>
</dbReference>
<comment type="similarity">
    <text evidence="8">Belongs to the CDP-alcohol phosphatidyltransferase class-I family.</text>
</comment>
<dbReference type="FunFam" id="1.20.120.1760:FF:000011">
    <property type="entry name" value="Cdp-diacylglycerol-inositol 3-phosphatidyltransferase pis"/>
    <property type="match status" value="1"/>
</dbReference>
<keyword evidence="3 9" id="KW-0812">Transmembrane</keyword>
<evidence type="ECO:0000313" key="10">
    <source>
        <dbReference type="EMBL" id="TDZ22964.1"/>
    </source>
</evidence>
<dbReference type="PROSITE" id="PS00379">
    <property type="entry name" value="CDP_ALCOHOL_P_TRANSF"/>
    <property type="match status" value="1"/>
</dbReference>
<keyword evidence="2 8" id="KW-0808">Transferase</keyword>
<keyword evidence="11" id="KW-1185">Reference proteome</keyword>
<protein>
    <submittedName>
        <fullName evidence="10">CDP-diacylglycerol--inositol 3-phosphatidyltransferase</fullName>
    </submittedName>
</protein>
<feature type="transmembrane region" description="Helical" evidence="9">
    <location>
        <begin position="223"/>
        <end position="243"/>
    </location>
</feature>
<evidence type="ECO:0000256" key="6">
    <source>
        <dbReference type="ARBA" id="ARBA00023136"/>
    </source>
</evidence>
<accession>A0A484FZK9</accession>
<dbReference type="EMBL" id="AMCV02000008">
    <property type="protein sequence ID" value="TDZ22964.1"/>
    <property type="molecule type" value="Genomic_DNA"/>
</dbReference>
<keyword evidence="7" id="KW-1208">Phospholipid metabolism</keyword>
<dbReference type="PANTHER" id="PTHR15362">
    <property type="entry name" value="PHOSPHATIDYLINOSITOL SYNTHASE"/>
    <property type="match status" value="1"/>
</dbReference>
<reference evidence="11" key="2">
    <citation type="journal article" date="2019" name="Mol. Plant Microbe Interact.">
        <title>Genome sequence resources for four phytopathogenic fungi from the Colletotrichum orbiculare species complex.</title>
        <authorList>
            <person name="Gan P."/>
            <person name="Tsushima A."/>
            <person name="Narusaka M."/>
            <person name="Narusaka Y."/>
            <person name="Takano Y."/>
            <person name="Kubo Y."/>
            <person name="Shirasu K."/>
        </authorList>
    </citation>
    <scope>GENOME REANNOTATION</scope>
    <source>
        <strain evidence="11">104-T / ATCC 96160 / CBS 514.97 / LARS 414 / MAFF 240422</strain>
    </source>
</reference>
<dbReference type="GO" id="GO:0003881">
    <property type="term" value="F:CDP-diacylglycerol-inositol 3-phosphatidyltransferase activity"/>
    <property type="evidence" value="ECO:0007669"/>
    <property type="project" value="TreeGrafter"/>
</dbReference>
<keyword evidence="6 9" id="KW-0472">Membrane</keyword>
<dbReference type="OrthoDB" id="10251079at2759"/>
<evidence type="ECO:0000256" key="9">
    <source>
        <dbReference type="SAM" id="Phobius"/>
    </source>
</evidence>
<evidence type="ECO:0000256" key="3">
    <source>
        <dbReference type="ARBA" id="ARBA00022692"/>
    </source>
</evidence>
<comment type="caution">
    <text evidence="10">The sequence shown here is derived from an EMBL/GenBank/DDBJ whole genome shotgun (WGS) entry which is preliminary data.</text>
</comment>
<dbReference type="InterPro" id="IPR000462">
    <property type="entry name" value="CDP-OH_P_trans"/>
</dbReference>
<keyword evidence="4 9" id="KW-1133">Transmembrane helix</keyword>
<reference evidence="11" key="1">
    <citation type="journal article" date="2013" name="New Phytol.">
        <title>Comparative genomic and transcriptomic analyses reveal the hemibiotrophic stage shift of Colletotrichum fungi.</title>
        <authorList>
            <person name="Gan P."/>
            <person name="Ikeda K."/>
            <person name="Irieda H."/>
            <person name="Narusaka M."/>
            <person name="O'Connell R.J."/>
            <person name="Narusaka Y."/>
            <person name="Takano Y."/>
            <person name="Kubo Y."/>
            <person name="Shirasu K."/>
        </authorList>
    </citation>
    <scope>NUCLEOTIDE SEQUENCE [LARGE SCALE GENOMIC DNA]</scope>
    <source>
        <strain evidence="11">104-T / ATCC 96160 / CBS 514.97 / LARS 414 / MAFF 240422</strain>
    </source>
</reference>
<evidence type="ECO:0000256" key="4">
    <source>
        <dbReference type="ARBA" id="ARBA00022989"/>
    </source>
</evidence>
<evidence type="ECO:0000313" key="11">
    <source>
        <dbReference type="Proteomes" id="UP000014480"/>
    </source>
</evidence>
<evidence type="ECO:0000256" key="5">
    <source>
        <dbReference type="ARBA" id="ARBA00023098"/>
    </source>
</evidence>
<proteinExistence type="inferred from homology"/>
<evidence type="ECO:0000256" key="1">
    <source>
        <dbReference type="ARBA" id="ARBA00004141"/>
    </source>
</evidence>
<organism evidence="10 11">
    <name type="scientific">Colletotrichum orbiculare (strain 104-T / ATCC 96160 / CBS 514.97 / LARS 414 / MAFF 240422)</name>
    <name type="common">Cucumber anthracnose fungus</name>
    <name type="synonym">Colletotrichum lagenarium</name>
    <dbReference type="NCBI Taxonomy" id="1213857"/>
    <lineage>
        <taxon>Eukaryota</taxon>
        <taxon>Fungi</taxon>
        <taxon>Dikarya</taxon>
        <taxon>Ascomycota</taxon>
        <taxon>Pezizomycotina</taxon>
        <taxon>Sordariomycetes</taxon>
        <taxon>Hypocreomycetidae</taxon>
        <taxon>Glomerellales</taxon>
        <taxon>Glomerellaceae</taxon>
        <taxon>Colletotrichum</taxon>
        <taxon>Colletotrichum orbiculare species complex</taxon>
    </lineage>
</organism>
<evidence type="ECO:0000256" key="8">
    <source>
        <dbReference type="RuleBase" id="RU003750"/>
    </source>
</evidence>
<dbReference type="InterPro" id="IPR048254">
    <property type="entry name" value="CDP_ALCOHOL_P_TRANSF_CS"/>
</dbReference>
<evidence type="ECO:0000256" key="2">
    <source>
        <dbReference type="ARBA" id="ARBA00022679"/>
    </source>
</evidence>
<dbReference type="GO" id="GO:0016020">
    <property type="term" value="C:membrane"/>
    <property type="evidence" value="ECO:0007669"/>
    <property type="project" value="UniProtKB-SubCell"/>
</dbReference>
<dbReference type="GO" id="GO:0006661">
    <property type="term" value="P:phosphatidylinositol biosynthetic process"/>
    <property type="evidence" value="ECO:0007669"/>
    <property type="project" value="TreeGrafter"/>
</dbReference>